<sequence>MTRVLATGTFDILHPGHLYFLEQAKMLGDELYVIISRDVNVNHKPTPIIPEKQRLEMVSALKPVDFALLGSLTDYFEPIAEIQPDIIVLGFDQKFQEKELEEALNKRGFFPKVMRLPQIGGDFYSSRAIAAEIIERKKKHRPIE</sequence>
<comment type="cofactor">
    <cofactor evidence="8">
        <name>a divalent metal cation</name>
        <dbReference type="ChEBI" id="CHEBI:60240"/>
    </cofactor>
</comment>
<comment type="function">
    <text evidence="8">Catalyzes the transfer of the AMP portion of ATP to flavin mononucleotide (FMN) to produce flavin adenine dinucleotide (FAD) coenzyme.</text>
</comment>
<dbReference type="Gene3D" id="3.40.50.620">
    <property type="entry name" value="HUPs"/>
    <property type="match status" value="1"/>
</dbReference>
<evidence type="ECO:0000256" key="4">
    <source>
        <dbReference type="ARBA" id="ARBA00022695"/>
    </source>
</evidence>
<dbReference type="UniPathway" id="UPA00277">
    <property type="reaction ID" value="UER00407"/>
</dbReference>
<dbReference type="Proteomes" id="UP000294855">
    <property type="component" value="Unassembled WGS sequence"/>
</dbReference>
<feature type="domain" description="Cytidyltransferase-like" evidence="9">
    <location>
        <begin position="5"/>
        <end position="129"/>
    </location>
</feature>
<dbReference type="GO" id="GO:0006747">
    <property type="term" value="P:FAD biosynthetic process"/>
    <property type="evidence" value="ECO:0007669"/>
    <property type="project" value="UniProtKB-UniRule"/>
</dbReference>
<protein>
    <recommendedName>
        <fullName evidence="8">FAD synthase</fullName>
        <ecNumber evidence="8">2.7.7.2</ecNumber>
    </recommendedName>
    <alternativeName>
        <fullName evidence="8">FMN adenylyltransferase</fullName>
    </alternativeName>
    <alternativeName>
        <fullName evidence="8">Flavin adenine dinucleotide synthase</fullName>
    </alternativeName>
</protein>
<dbReference type="AlphaFoldDB" id="A0A484F5W6"/>
<feature type="binding site" evidence="8">
    <location>
        <begin position="14"/>
        <end position="17"/>
    </location>
    <ligand>
        <name>ATP</name>
        <dbReference type="ChEBI" id="CHEBI:30616"/>
    </ligand>
</feature>
<dbReference type="GO" id="GO:0046444">
    <property type="term" value="P:FMN metabolic process"/>
    <property type="evidence" value="ECO:0007669"/>
    <property type="project" value="UniProtKB-UniRule"/>
</dbReference>
<comment type="pathway">
    <text evidence="8">Cofactor biosynthesis; FAD biosynthesis; FAD from FMN: step 1/1.</text>
</comment>
<dbReference type="PANTHER" id="PTHR43793">
    <property type="entry name" value="FAD SYNTHASE"/>
    <property type="match status" value="1"/>
</dbReference>
<evidence type="ECO:0000256" key="7">
    <source>
        <dbReference type="ARBA" id="ARBA00022840"/>
    </source>
</evidence>
<dbReference type="InterPro" id="IPR050385">
    <property type="entry name" value="Archaeal_FAD_synthase"/>
</dbReference>
<keyword evidence="3 8" id="KW-0808">Transferase</keyword>
<dbReference type="HAMAP" id="MF_02115">
    <property type="entry name" value="FAD_synth_arch"/>
    <property type="match status" value="1"/>
</dbReference>
<dbReference type="NCBIfam" id="TIGR00125">
    <property type="entry name" value="cyt_tran_rel"/>
    <property type="match status" value="1"/>
</dbReference>
<dbReference type="RefSeq" id="WP_133516646.1">
    <property type="nucleotide sequence ID" value="NZ_JAHDUW010000001.1"/>
</dbReference>
<dbReference type="EC" id="2.7.7.2" evidence="8"/>
<evidence type="ECO:0000256" key="2">
    <source>
        <dbReference type="ARBA" id="ARBA00022643"/>
    </source>
</evidence>
<dbReference type="PANTHER" id="PTHR43793:SF1">
    <property type="entry name" value="FAD SYNTHASE"/>
    <property type="match status" value="1"/>
</dbReference>
<dbReference type="EMBL" id="SNYS01000005">
    <property type="protein sequence ID" value="TDQ71064.1"/>
    <property type="molecule type" value="Genomic_DNA"/>
</dbReference>
<proteinExistence type="inferred from homology"/>
<comment type="caution">
    <text evidence="8">Lacks conserved residue(s) required for the propagation of feature annotation.</text>
</comment>
<keyword evidence="5 8" id="KW-0547">Nucleotide-binding</keyword>
<keyword evidence="11" id="KW-1185">Reference proteome</keyword>
<reference evidence="10 11" key="1">
    <citation type="submission" date="2019-03" db="EMBL/GenBank/DDBJ databases">
        <title>Genomic Encyclopedia of Type Strains, Phase IV (KMG-IV): sequencing the most valuable type-strain genomes for metagenomic binning, comparative biology and taxonomic classification.</title>
        <authorList>
            <person name="Goeker M."/>
        </authorList>
    </citation>
    <scope>NUCLEOTIDE SEQUENCE [LARGE SCALE GENOMIC DNA]</scope>
    <source>
        <strain evidence="10 11">DSM 13328</strain>
    </source>
</reference>
<keyword evidence="4 8" id="KW-0548">Nucleotidyltransferase</keyword>
<dbReference type="GO" id="GO:0003919">
    <property type="term" value="F:FMN adenylyltransferase activity"/>
    <property type="evidence" value="ECO:0007669"/>
    <property type="project" value="UniProtKB-UniRule"/>
</dbReference>
<dbReference type="CDD" id="cd02170">
    <property type="entry name" value="cytidylyltransferase"/>
    <property type="match status" value="1"/>
</dbReference>
<dbReference type="InterPro" id="IPR004821">
    <property type="entry name" value="Cyt_trans-like"/>
</dbReference>
<evidence type="ECO:0000256" key="6">
    <source>
        <dbReference type="ARBA" id="ARBA00022827"/>
    </source>
</evidence>
<feature type="binding site" evidence="8">
    <location>
        <position position="92"/>
    </location>
    <ligand>
        <name>ATP</name>
        <dbReference type="ChEBI" id="CHEBI:30616"/>
    </ligand>
</feature>
<name>A0A484F5W6_9EURY</name>
<keyword evidence="2 8" id="KW-0288">FMN</keyword>
<feature type="binding site" evidence="8">
    <location>
        <begin position="9"/>
        <end position="10"/>
    </location>
    <ligand>
        <name>ATP</name>
        <dbReference type="ChEBI" id="CHEBI:30616"/>
    </ligand>
</feature>
<comment type="similarity">
    <text evidence="8">Belongs to the archaeal FAD synthase family.</text>
</comment>
<gene>
    <name evidence="8" type="primary">ribL</name>
    <name evidence="10" type="ORF">C7391_0163</name>
</gene>
<keyword evidence="1 8" id="KW-0285">Flavoprotein</keyword>
<dbReference type="Pfam" id="PF01467">
    <property type="entry name" value="CTP_transf_like"/>
    <property type="match status" value="1"/>
</dbReference>
<dbReference type="InterPro" id="IPR024902">
    <property type="entry name" value="FAD_synth_RibL"/>
</dbReference>
<evidence type="ECO:0000313" key="11">
    <source>
        <dbReference type="Proteomes" id="UP000294855"/>
    </source>
</evidence>
<comment type="subunit">
    <text evidence="8">Homodimer.</text>
</comment>
<evidence type="ECO:0000256" key="3">
    <source>
        <dbReference type="ARBA" id="ARBA00022679"/>
    </source>
</evidence>
<keyword evidence="7 8" id="KW-0067">ATP-binding</keyword>
<evidence type="ECO:0000313" key="10">
    <source>
        <dbReference type="EMBL" id="TDQ71064.1"/>
    </source>
</evidence>
<evidence type="ECO:0000256" key="1">
    <source>
        <dbReference type="ARBA" id="ARBA00022630"/>
    </source>
</evidence>
<comment type="caution">
    <text evidence="10">The sequence shown here is derived from an EMBL/GenBank/DDBJ whole genome shotgun (WGS) entry which is preliminary data.</text>
</comment>
<keyword evidence="6 8" id="KW-0274">FAD</keyword>
<dbReference type="OrthoDB" id="1912at2157"/>
<dbReference type="GO" id="GO:0005524">
    <property type="term" value="F:ATP binding"/>
    <property type="evidence" value="ECO:0007669"/>
    <property type="project" value="UniProtKB-UniRule"/>
</dbReference>
<accession>A0A484F5W6</accession>
<dbReference type="InterPro" id="IPR014729">
    <property type="entry name" value="Rossmann-like_a/b/a_fold"/>
</dbReference>
<comment type="catalytic activity">
    <reaction evidence="8">
        <text>FMN + ATP + H(+) = FAD + diphosphate</text>
        <dbReference type="Rhea" id="RHEA:17237"/>
        <dbReference type="ChEBI" id="CHEBI:15378"/>
        <dbReference type="ChEBI" id="CHEBI:30616"/>
        <dbReference type="ChEBI" id="CHEBI:33019"/>
        <dbReference type="ChEBI" id="CHEBI:57692"/>
        <dbReference type="ChEBI" id="CHEBI:58210"/>
        <dbReference type="EC" id="2.7.7.2"/>
    </reaction>
</comment>
<dbReference type="SUPFAM" id="SSF52374">
    <property type="entry name" value="Nucleotidylyl transferase"/>
    <property type="match status" value="1"/>
</dbReference>
<organism evidence="10 11">
    <name type="scientific">Methanimicrococcus blatticola</name>
    <dbReference type="NCBI Taxonomy" id="91560"/>
    <lineage>
        <taxon>Archaea</taxon>
        <taxon>Methanobacteriati</taxon>
        <taxon>Methanobacteriota</taxon>
        <taxon>Stenosarchaea group</taxon>
        <taxon>Methanomicrobia</taxon>
        <taxon>Methanosarcinales</taxon>
        <taxon>Methanosarcinaceae</taxon>
        <taxon>Methanimicrococcus</taxon>
    </lineage>
</organism>
<evidence type="ECO:0000256" key="5">
    <source>
        <dbReference type="ARBA" id="ARBA00022741"/>
    </source>
</evidence>
<evidence type="ECO:0000256" key="8">
    <source>
        <dbReference type="HAMAP-Rule" id="MF_02115"/>
    </source>
</evidence>
<evidence type="ECO:0000259" key="9">
    <source>
        <dbReference type="Pfam" id="PF01467"/>
    </source>
</evidence>